<proteinExistence type="predicted"/>
<evidence type="ECO:0008006" key="5">
    <source>
        <dbReference type="Google" id="ProtNLM"/>
    </source>
</evidence>
<protein>
    <recommendedName>
        <fullName evidence="5">Extracellular membrane protein CFEM domain-containing protein</fullName>
    </recommendedName>
</protein>
<dbReference type="AlphaFoldDB" id="A0A3N4KQ67"/>
<evidence type="ECO:0000256" key="1">
    <source>
        <dbReference type="SAM" id="MobiDB-lite"/>
    </source>
</evidence>
<name>A0A3N4KQ67_9PEZI</name>
<keyword evidence="2" id="KW-0732">Signal</keyword>
<feature type="compositionally biased region" description="Low complexity" evidence="1">
    <location>
        <begin position="297"/>
        <end position="334"/>
    </location>
</feature>
<evidence type="ECO:0000313" key="3">
    <source>
        <dbReference type="EMBL" id="RPB11462.1"/>
    </source>
</evidence>
<keyword evidence="4" id="KW-1185">Reference proteome</keyword>
<dbReference type="STRING" id="1392247.A0A3N4KQ67"/>
<reference evidence="3 4" key="1">
    <citation type="journal article" date="2018" name="Nat. Ecol. Evol.">
        <title>Pezizomycetes genomes reveal the molecular basis of ectomycorrhizal truffle lifestyle.</title>
        <authorList>
            <person name="Murat C."/>
            <person name="Payen T."/>
            <person name="Noel B."/>
            <person name="Kuo A."/>
            <person name="Morin E."/>
            <person name="Chen J."/>
            <person name="Kohler A."/>
            <person name="Krizsan K."/>
            <person name="Balestrini R."/>
            <person name="Da Silva C."/>
            <person name="Montanini B."/>
            <person name="Hainaut M."/>
            <person name="Levati E."/>
            <person name="Barry K.W."/>
            <person name="Belfiori B."/>
            <person name="Cichocki N."/>
            <person name="Clum A."/>
            <person name="Dockter R.B."/>
            <person name="Fauchery L."/>
            <person name="Guy J."/>
            <person name="Iotti M."/>
            <person name="Le Tacon F."/>
            <person name="Lindquist E.A."/>
            <person name="Lipzen A."/>
            <person name="Malagnac F."/>
            <person name="Mello A."/>
            <person name="Molinier V."/>
            <person name="Miyauchi S."/>
            <person name="Poulain J."/>
            <person name="Riccioni C."/>
            <person name="Rubini A."/>
            <person name="Sitrit Y."/>
            <person name="Splivallo R."/>
            <person name="Traeger S."/>
            <person name="Wang M."/>
            <person name="Zifcakova L."/>
            <person name="Wipf D."/>
            <person name="Zambonelli A."/>
            <person name="Paolocci F."/>
            <person name="Nowrousian M."/>
            <person name="Ottonello S."/>
            <person name="Baldrian P."/>
            <person name="Spatafora J.W."/>
            <person name="Henrissat B."/>
            <person name="Nagy L.G."/>
            <person name="Aury J.M."/>
            <person name="Wincker P."/>
            <person name="Grigoriev I.V."/>
            <person name="Bonfante P."/>
            <person name="Martin F.M."/>
        </authorList>
    </citation>
    <scope>NUCLEOTIDE SEQUENCE [LARGE SCALE GENOMIC DNA]</scope>
    <source>
        <strain evidence="3 4">CCBAS932</strain>
    </source>
</reference>
<feature type="region of interest" description="Disordered" evidence="1">
    <location>
        <begin position="297"/>
        <end position="336"/>
    </location>
</feature>
<gene>
    <name evidence="3" type="ORF">P167DRAFT_575206</name>
</gene>
<organism evidence="3 4">
    <name type="scientific">Morchella conica CCBAS932</name>
    <dbReference type="NCBI Taxonomy" id="1392247"/>
    <lineage>
        <taxon>Eukaryota</taxon>
        <taxon>Fungi</taxon>
        <taxon>Dikarya</taxon>
        <taxon>Ascomycota</taxon>
        <taxon>Pezizomycotina</taxon>
        <taxon>Pezizomycetes</taxon>
        <taxon>Pezizales</taxon>
        <taxon>Morchellaceae</taxon>
        <taxon>Morchella</taxon>
    </lineage>
</organism>
<dbReference type="EMBL" id="ML119135">
    <property type="protein sequence ID" value="RPB11462.1"/>
    <property type="molecule type" value="Genomic_DNA"/>
</dbReference>
<dbReference type="Proteomes" id="UP000277580">
    <property type="component" value="Unassembled WGS sequence"/>
</dbReference>
<feature type="region of interest" description="Disordered" evidence="1">
    <location>
        <begin position="193"/>
        <end position="221"/>
    </location>
</feature>
<dbReference type="OrthoDB" id="10427196at2759"/>
<sequence length="362" mass="36900">MVSQRSLLSAPRLLTIFLASFSVISSVNGVAQSEDDSQTINGITITEADQAPDCMYECPALEKYGSGSELPQCVTEQLTDNSQYADMIKSGDYGSDDETLQAINEIMSCICTDVDFVKELADCVFNEPCGNNNTAIYEAISIGYKVCGVMYNVTYPAPTEVVKMLQISVPSGVVVPTTITGVPQATTWPGKTVDATLSSTTSNPSATATSSSSSSNSNDTVTASTNAAMKSSPSYYLVFLAFFAFLAVSVSAQSNGTNPISSTTTGIAATTTTIANGTLTSTSTVAVTSGVSNGTLTSTSTATNNLTTSTTSTRTSSTGTSSTTTGSSASASSTDDAPGAAIKNGASFGLVAAGAVAAAFLF</sequence>
<dbReference type="InParanoid" id="A0A3N4KQ67"/>
<feature type="chain" id="PRO_5018207513" description="Extracellular membrane protein CFEM domain-containing protein" evidence="2">
    <location>
        <begin position="30"/>
        <end position="362"/>
    </location>
</feature>
<evidence type="ECO:0000313" key="4">
    <source>
        <dbReference type="Proteomes" id="UP000277580"/>
    </source>
</evidence>
<accession>A0A3N4KQ67</accession>
<evidence type="ECO:0000256" key="2">
    <source>
        <dbReference type="SAM" id="SignalP"/>
    </source>
</evidence>
<feature type="signal peptide" evidence="2">
    <location>
        <begin position="1"/>
        <end position="29"/>
    </location>
</feature>
<feature type="compositionally biased region" description="Low complexity" evidence="1">
    <location>
        <begin position="195"/>
        <end position="221"/>
    </location>
</feature>